<sequence>MANSSEKIYTEPSALDGRTVANLGSLRRMAGPWAKVGKPSPNPLAAGRDS</sequence>
<keyword evidence="3" id="KW-1185">Reference proteome</keyword>
<feature type="region of interest" description="Disordered" evidence="1">
    <location>
        <begin position="29"/>
        <end position="50"/>
    </location>
</feature>
<evidence type="ECO:0000313" key="3">
    <source>
        <dbReference type="Proteomes" id="UP001500975"/>
    </source>
</evidence>
<protein>
    <recommendedName>
        <fullName evidence="4">Lasso RiPP family leader peptide-containing protein</fullName>
    </recommendedName>
</protein>
<evidence type="ECO:0008006" key="4">
    <source>
        <dbReference type="Google" id="ProtNLM"/>
    </source>
</evidence>
<dbReference type="EMBL" id="BAABGJ010000009">
    <property type="protein sequence ID" value="GAA4334694.1"/>
    <property type="molecule type" value="Genomic_DNA"/>
</dbReference>
<accession>A0ABP8H6B3</accession>
<name>A0ABP8H6B3_9BURK</name>
<gene>
    <name evidence="2" type="ORF">GCM10023165_10690</name>
</gene>
<dbReference type="Proteomes" id="UP001500975">
    <property type="component" value="Unassembled WGS sequence"/>
</dbReference>
<reference evidence="3" key="1">
    <citation type="journal article" date="2019" name="Int. J. Syst. Evol. Microbiol.">
        <title>The Global Catalogue of Microorganisms (GCM) 10K type strain sequencing project: providing services to taxonomists for standard genome sequencing and annotation.</title>
        <authorList>
            <consortium name="The Broad Institute Genomics Platform"/>
            <consortium name="The Broad Institute Genome Sequencing Center for Infectious Disease"/>
            <person name="Wu L."/>
            <person name="Ma J."/>
        </authorList>
    </citation>
    <scope>NUCLEOTIDE SEQUENCE [LARGE SCALE GENOMIC DNA]</scope>
    <source>
        <strain evidence="3">JCM 17804</strain>
    </source>
</reference>
<organism evidence="2 3">
    <name type="scientific">Variovorax defluvii</name>
    <dbReference type="NCBI Taxonomy" id="913761"/>
    <lineage>
        <taxon>Bacteria</taxon>
        <taxon>Pseudomonadati</taxon>
        <taxon>Pseudomonadota</taxon>
        <taxon>Betaproteobacteria</taxon>
        <taxon>Burkholderiales</taxon>
        <taxon>Comamonadaceae</taxon>
        <taxon>Variovorax</taxon>
    </lineage>
</organism>
<dbReference type="RefSeq" id="WP_345536386.1">
    <property type="nucleotide sequence ID" value="NZ_BAABGJ010000009.1"/>
</dbReference>
<evidence type="ECO:0000256" key="1">
    <source>
        <dbReference type="SAM" id="MobiDB-lite"/>
    </source>
</evidence>
<comment type="caution">
    <text evidence="2">The sequence shown here is derived from an EMBL/GenBank/DDBJ whole genome shotgun (WGS) entry which is preliminary data.</text>
</comment>
<proteinExistence type="predicted"/>
<evidence type="ECO:0000313" key="2">
    <source>
        <dbReference type="EMBL" id="GAA4334694.1"/>
    </source>
</evidence>